<protein>
    <submittedName>
        <fullName evidence="2">Uncharacterized protein</fullName>
    </submittedName>
</protein>
<organism evidence="2 3">
    <name type="scientific">Fusobacterium vincentii 4_1_13</name>
    <dbReference type="NCBI Taxonomy" id="469606"/>
    <lineage>
        <taxon>Bacteria</taxon>
        <taxon>Fusobacteriati</taxon>
        <taxon>Fusobacteriota</taxon>
        <taxon>Fusobacteriia</taxon>
        <taxon>Fusobacteriales</taxon>
        <taxon>Fusobacteriaceae</taxon>
        <taxon>Fusobacterium</taxon>
    </lineage>
</organism>
<evidence type="ECO:0000313" key="2">
    <source>
        <dbReference type="EMBL" id="KMV74437.1"/>
    </source>
</evidence>
<dbReference type="EMBL" id="ACDE02000019">
    <property type="protein sequence ID" value="KMV74437.1"/>
    <property type="molecule type" value="Genomic_DNA"/>
</dbReference>
<reference evidence="3" key="1">
    <citation type="submission" date="2011-10" db="EMBL/GenBank/DDBJ databases">
        <title>The Genome Sequence of Fusobacterium sp. 4_1_13.</title>
        <authorList>
            <consortium name="The Broad Institute Genome Sequencing Platform"/>
            <person name="Earl A."/>
            <person name="Ward D."/>
            <person name="Feldgarden M."/>
            <person name="Gevers D."/>
            <person name="Strauss J."/>
            <person name="Ambrose C."/>
            <person name="Allen-Vercoe E."/>
            <person name="Young S.K."/>
            <person name="Zeng Q."/>
            <person name="Gargeya S."/>
            <person name="Fitzgerald M."/>
            <person name="Haas B."/>
            <person name="Abouelleil A."/>
            <person name="Alvarado L."/>
            <person name="Arachchi H.M."/>
            <person name="Berlin A."/>
            <person name="Brown A."/>
            <person name="Chapman S.B."/>
            <person name="Chen Z."/>
            <person name="Dunbar C."/>
            <person name="Freedman E."/>
            <person name="Gearin G."/>
            <person name="Goldberg J."/>
            <person name="Griggs A."/>
            <person name="Gujja S."/>
            <person name="Heiman D."/>
            <person name="Howarth C."/>
            <person name="Larson L."/>
            <person name="Lui A."/>
            <person name="MacDonald P.J."/>
            <person name="Montmayeur A."/>
            <person name="Murphy C."/>
            <person name="Neiman D."/>
            <person name="Pearson M."/>
            <person name="Priest M."/>
            <person name="Roberts A."/>
            <person name="Saif S."/>
            <person name="Shea T."/>
            <person name="Shenoy N."/>
            <person name="Sisk P."/>
            <person name="Stolte C."/>
            <person name="Sykes S."/>
            <person name="Wortman J."/>
            <person name="Nusbaum C."/>
            <person name="Birren B."/>
        </authorList>
    </citation>
    <scope>NUCLEOTIDE SEQUENCE [LARGE SCALE GENOMIC DNA]</scope>
    <source>
        <strain evidence="3">4_1_13</strain>
    </source>
</reference>
<comment type="caution">
    <text evidence="2">The sequence shown here is derived from an EMBL/GenBank/DDBJ whole genome shotgun (WGS) entry which is preliminary data.</text>
</comment>
<name>A0A0K9CLX0_FUSVC</name>
<keyword evidence="1" id="KW-0472">Membrane</keyword>
<gene>
    <name evidence="2" type="ORF">FSCG_02157</name>
</gene>
<feature type="transmembrane region" description="Helical" evidence="1">
    <location>
        <begin position="34"/>
        <end position="60"/>
    </location>
</feature>
<sequence>MNFIPFEFLLFLAAFFPIYFILPKKFQKFALLIFNFYYINFYKVEFLYFILGISTLFWLYNKNFQHKY</sequence>
<accession>A0A0K9CLX0</accession>
<dbReference type="AlphaFoldDB" id="A0A0K9CLX0"/>
<proteinExistence type="predicted"/>
<keyword evidence="1" id="KW-0812">Transmembrane</keyword>
<evidence type="ECO:0000256" key="1">
    <source>
        <dbReference type="SAM" id="Phobius"/>
    </source>
</evidence>
<evidence type="ECO:0000313" key="3">
    <source>
        <dbReference type="Proteomes" id="UP000004925"/>
    </source>
</evidence>
<feature type="transmembrane region" description="Helical" evidence="1">
    <location>
        <begin position="6"/>
        <end position="22"/>
    </location>
</feature>
<keyword evidence="1" id="KW-1133">Transmembrane helix</keyword>
<dbReference type="Proteomes" id="UP000004925">
    <property type="component" value="Unassembled WGS sequence"/>
</dbReference>